<organism evidence="11 13">
    <name type="scientific">Schizosaccharomyces japonicus (strain yFS275 / FY16936)</name>
    <name type="common">Fission yeast</name>
    <dbReference type="NCBI Taxonomy" id="402676"/>
    <lineage>
        <taxon>Eukaryota</taxon>
        <taxon>Fungi</taxon>
        <taxon>Dikarya</taxon>
        <taxon>Ascomycota</taxon>
        <taxon>Taphrinomycotina</taxon>
        <taxon>Schizosaccharomycetes</taxon>
        <taxon>Schizosaccharomycetales</taxon>
        <taxon>Schizosaccharomycetaceae</taxon>
        <taxon>Schizosaccharomyces</taxon>
    </lineage>
</organism>
<dbReference type="NCBIfam" id="TIGR02345">
    <property type="entry name" value="chap_CCT_eta"/>
    <property type="match status" value="1"/>
</dbReference>
<dbReference type="PROSITE" id="PS00750">
    <property type="entry name" value="TCP1_1"/>
    <property type="match status" value="1"/>
</dbReference>
<dbReference type="GO" id="GO:0140662">
    <property type="term" value="F:ATP-dependent protein folding chaperone"/>
    <property type="evidence" value="ECO:0007669"/>
    <property type="project" value="InterPro"/>
</dbReference>
<protein>
    <recommendedName>
        <fullName evidence="9">T-complex protein 1 subunit eta</fullName>
        <shortName evidence="9">TCP-1-eta</shortName>
    </recommendedName>
    <alternativeName>
        <fullName evidence="9">CCT-eta</fullName>
    </alternativeName>
</protein>
<dbReference type="SUPFAM" id="SSF52029">
    <property type="entry name" value="GroEL apical domain-like"/>
    <property type="match status" value="1"/>
</dbReference>
<dbReference type="PRINTS" id="PR00304">
    <property type="entry name" value="TCOMPLEXTCP1"/>
</dbReference>
<evidence type="ECO:0000313" key="11">
    <source>
        <dbReference type="EMBL" id="EEB07818.1"/>
    </source>
</evidence>
<dbReference type="Gene3D" id="3.30.260.10">
    <property type="entry name" value="TCP-1-like chaperonin intermediate domain"/>
    <property type="match status" value="1"/>
</dbReference>
<dbReference type="RefSeq" id="XP_002174111.1">
    <property type="nucleotide sequence ID" value="XM_002174075.2"/>
</dbReference>
<dbReference type="EMBL" id="KE651166">
    <property type="protein sequence ID" value="EEB07818.1"/>
    <property type="molecule type" value="Genomic_DNA"/>
</dbReference>
<gene>
    <name evidence="12" type="primary">cct7</name>
    <name evidence="11" type="ORF">SJAG_02926</name>
</gene>
<dbReference type="InterPro" id="IPR027413">
    <property type="entry name" value="GROEL-like_equatorial_sf"/>
</dbReference>
<dbReference type="Gene3D" id="1.10.560.10">
    <property type="entry name" value="GroEL-like equatorial domain"/>
    <property type="match status" value="1"/>
</dbReference>
<feature type="compositionally biased region" description="Basic residues" evidence="10">
    <location>
        <begin position="548"/>
        <end position="557"/>
    </location>
</feature>
<dbReference type="GeneID" id="7051706"/>
<dbReference type="InterPro" id="IPR002194">
    <property type="entry name" value="Chaperonin_TCP-1_CS"/>
</dbReference>
<dbReference type="VEuPathDB" id="FungiDB:SJAG_02926"/>
<comment type="similarity">
    <text evidence="2 8">Belongs to the TCP-1 chaperonin family.</text>
</comment>
<accession>B6K1J7</accession>
<dbReference type="InterPro" id="IPR054827">
    <property type="entry name" value="thermosome_alpha"/>
</dbReference>
<dbReference type="InterPro" id="IPR027409">
    <property type="entry name" value="GroEL-like_apical_dom_sf"/>
</dbReference>
<keyword evidence="13" id="KW-1185">Reference proteome</keyword>
<keyword evidence="6 8" id="KW-0067">ATP-binding</keyword>
<evidence type="ECO:0000256" key="9">
    <source>
        <dbReference type="RuleBase" id="RU365042"/>
    </source>
</evidence>
<dbReference type="GO" id="GO:0005524">
    <property type="term" value="F:ATP binding"/>
    <property type="evidence" value="ECO:0007669"/>
    <property type="project" value="UniProtKB-KW"/>
</dbReference>
<dbReference type="GO" id="GO:0006457">
    <property type="term" value="P:protein folding"/>
    <property type="evidence" value="ECO:0000318"/>
    <property type="project" value="GO_Central"/>
</dbReference>
<dbReference type="CDD" id="cd03340">
    <property type="entry name" value="TCP1_eta"/>
    <property type="match status" value="1"/>
</dbReference>
<dbReference type="SUPFAM" id="SSF54849">
    <property type="entry name" value="GroEL-intermediate domain like"/>
    <property type="match status" value="1"/>
</dbReference>
<evidence type="ECO:0000256" key="5">
    <source>
        <dbReference type="ARBA" id="ARBA00022741"/>
    </source>
</evidence>
<comment type="subcellular location">
    <subcellularLocation>
        <location evidence="1 9">Cytoplasm</location>
    </subcellularLocation>
</comment>
<evidence type="ECO:0000313" key="12">
    <source>
        <dbReference type="JaponicusDB" id="SJAG_02926"/>
    </source>
</evidence>
<evidence type="ECO:0000256" key="10">
    <source>
        <dbReference type="SAM" id="MobiDB-lite"/>
    </source>
</evidence>
<feature type="compositionally biased region" description="Low complexity" evidence="10">
    <location>
        <begin position="529"/>
        <end position="544"/>
    </location>
</feature>
<evidence type="ECO:0000256" key="8">
    <source>
        <dbReference type="RuleBase" id="RU004187"/>
    </source>
</evidence>
<dbReference type="Pfam" id="PF00118">
    <property type="entry name" value="Cpn60_TCP1"/>
    <property type="match status" value="1"/>
</dbReference>
<dbReference type="GO" id="GO:0016887">
    <property type="term" value="F:ATP hydrolysis activity"/>
    <property type="evidence" value="ECO:0007669"/>
    <property type="project" value="InterPro"/>
</dbReference>
<dbReference type="AlphaFoldDB" id="B6K1J7"/>
<dbReference type="FunFam" id="1.10.560.10:FF:000017">
    <property type="entry name" value="T-complex protein 1 subunit eta"/>
    <property type="match status" value="1"/>
</dbReference>
<dbReference type="SUPFAM" id="SSF48592">
    <property type="entry name" value="GroEL equatorial domain-like"/>
    <property type="match status" value="1"/>
</dbReference>
<dbReference type="PANTHER" id="PTHR11353">
    <property type="entry name" value="CHAPERONIN"/>
    <property type="match status" value="1"/>
</dbReference>
<sequence length="557" mass="60804">MSFGGSQIPVIVLKEGTDDSQGRGQLLSNINACVAVQETIRTTLGPLGADKLLVDEKGEMVISNDGATIMKLLDIVHPAAKTLVDIARAQDAEIGDGTTSVVVLAGELLREARAFVEEGVSSHLIIKGYWRAAQLAVNKIKEIAVRIDREDETRFRDLLKKCASTAMNSKLIRSNSAFFTNMVVDAVLTLDQNDLNENMIGIKKVPGGAMEETELVDGVAFKKTFSYAGFEQQPKFFTKPKILCLNVELELKAEKDNAEVRVERVDEYQNIVDAEWRIIFSKLESIVASGAQVVLSKLPIGDLATQYFADRNIFCAGRVASDDLDRVVQAVGGSILSTCSNIQPSQLGECNKFEERQIGGERFNVFKGCPKAKTCTLILRGGAEQFIAEIERSLHDAIMIVKRAITNNQIVAGGGACEMELSRCLREYSLSITGKQQNFIAAFARALEIIPRQLCDNAGFDSTDLLNKLRMQHAKGTTWAGIDMQNECISDNMKLFVWEPSTIKENAIMSATEAATLILSVDETIKNEPSAQPQAPGALPPGAANRVLRGRGRGMAR</sequence>
<dbReference type="OrthoDB" id="10248520at2759"/>
<name>B6K1J7_SCHJY</name>
<dbReference type="FunFam" id="3.50.7.10:FF:000006">
    <property type="entry name" value="T-complex protein 1 subunit eta"/>
    <property type="match status" value="1"/>
</dbReference>
<evidence type="ECO:0000313" key="13">
    <source>
        <dbReference type="Proteomes" id="UP000001744"/>
    </source>
</evidence>
<evidence type="ECO:0000256" key="1">
    <source>
        <dbReference type="ARBA" id="ARBA00004496"/>
    </source>
</evidence>
<keyword evidence="5 8" id="KW-0547">Nucleotide-binding</keyword>
<comment type="subunit">
    <text evidence="3">Heterooligomeric complex of about 850 to 900 kDa that forms two stacked rings, 12 to 16 nm in diameter.</text>
</comment>
<dbReference type="STRING" id="402676.B6K1J7"/>
<dbReference type="PROSITE" id="PS00995">
    <property type="entry name" value="TCP1_3"/>
    <property type="match status" value="1"/>
</dbReference>
<dbReference type="NCBIfam" id="NF041082">
    <property type="entry name" value="thermosome_alpha"/>
    <property type="match status" value="1"/>
</dbReference>
<evidence type="ECO:0000256" key="3">
    <source>
        <dbReference type="ARBA" id="ARBA00011531"/>
    </source>
</evidence>
<evidence type="ECO:0000256" key="4">
    <source>
        <dbReference type="ARBA" id="ARBA00022490"/>
    </source>
</evidence>
<dbReference type="InterPro" id="IPR017998">
    <property type="entry name" value="Chaperone_TCP-1"/>
</dbReference>
<evidence type="ECO:0000256" key="2">
    <source>
        <dbReference type="ARBA" id="ARBA00008020"/>
    </source>
</evidence>
<dbReference type="HOGENOM" id="CLU_008891_7_1_1"/>
<dbReference type="InterPro" id="IPR027410">
    <property type="entry name" value="TCP-1-like_intermed_sf"/>
</dbReference>
<proteinExistence type="inferred from homology"/>
<keyword evidence="4 9" id="KW-0963">Cytoplasm</keyword>
<dbReference type="PROSITE" id="PS00751">
    <property type="entry name" value="TCP1_2"/>
    <property type="match status" value="1"/>
</dbReference>
<feature type="region of interest" description="Disordered" evidence="10">
    <location>
        <begin position="528"/>
        <end position="557"/>
    </location>
</feature>
<reference evidence="11 13" key="1">
    <citation type="journal article" date="2011" name="Science">
        <title>Comparative functional genomics of the fission yeasts.</title>
        <authorList>
            <person name="Rhind N."/>
            <person name="Chen Z."/>
            <person name="Yassour M."/>
            <person name="Thompson D.A."/>
            <person name="Haas B.J."/>
            <person name="Habib N."/>
            <person name="Wapinski I."/>
            <person name="Roy S."/>
            <person name="Lin M.F."/>
            <person name="Heiman D.I."/>
            <person name="Young S.K."/>
            <person name="Furuya K."/>
            <person name="Guo Y."/>
            <person name="Pidoux A."/>
            <person name="Chen H.M."/>
            <person name="Robbertse B."/>
            <person name="Goldberg J.M."/>
            <person name="Aoki K."/>
            <person name="Bayne E.H."/>
            <person name="Berlin A.M."/>
            <person name="Desjardins C.A."/>
            <person name="Dobbs E."/>
            <person name="Dukaj L."/>
            <person name="Fan L."/>
            <person name="FitzGerald M.G."/>
            <person name="French C."/>
            <person name="Gujja S."/>
            <person name="Hansen K."/>
            <person name="Keifenheim D."/>
            <person name="Levin J.Z."/>
            <person name="Mosher R.A."/>
            <person name="Mueller C.A."/>
            <person name="Pfiffner J."/>
            <person name="Priest M."/>
            <person name="Russ C."/>
            <person name="Smialowska A."/>
            <person name="Swoboda P."/>
            <person name="Sykes S.M."/>
            <person name="Vaughn M."/>
            <person name="Vengrova S."/>
            <person name="Yoder R."/>
            <person name="Zeng Q."/>
            <person name="Allshire R."/>
            <person name="Baulcombe D."/>
            <person name="Birren B.W."/>
            <person name="Brown W."/>
            <person name="Ekwall K."/>
            <person name="Kellis M."/>
            <person name="Leatherwood J."/>
            <person name="Levin H."/>
            <person name="Margalit H."/>
            <person name="Martienssen R."/>
            <person name="Nieduszynski C.A."/>
            <person name="Spatafora J.W."/>
            <person name="Friedman N."/>
            <person name="Dalgaard J.Z."/>
            <person name="Baumann P."/>
            <person name="Niki H."/>
            <person name="Regev A."/>
            <person name="Nusbaum C."/>
        </authorList>
    </citation>
    <scope>NUCLEOTIDE SEQUENCE [LARGE SCALE GENOMIC DNA]</scope>
    <source>
        <strain evidence="13">yFS275 / FY16936</strain>
    </source>
</reference>
<dbReference type="GO" id="GO:0005832">
    <property type="term" value="C:chaperonin-containing T-complex"/>
    <property type="evidence" value="ECO:0000318"/>
    <property type="project" value="GO_Central"/>
</dbReference>
<comment type="function">
    <text evidence="9">Molecular chaperone; assists the folding of proteins upon ATP hydrolysis. Known to play a role, in vitro, in the folding of actin and tubulin.</text>
</comment>
<dbReference type="FunFam" id="3.30.260.10:FF:000022">
    <property type="entry name" value="T-complex protein 1 subunit eta"/>
    <property type="match status" value="1"/>
</dbReference>
<dbReference type="Proteomes" id="UP000001744">
    <property type="component" value="Unassembled WGS sequence"/>
</dbReference>
<dbReference type="InterPro" id="IPR012720">
    <property type="entry name" value="Chap_CCT_eta"/>
</dbReference>
<dbReference type="eggNOG" id="KOG0361">
    <property type="taxonomic scope" value="Eukaryota"/>
</dbReference>
<dbReference type="InterPro" id="IPR053374">
    <property type="entry name" value="TCP-1_chaperonin"/>
</dbReference>
<keyword evidence="7 8" id="KW-0143">Chaperone</keyword>
<dbReference type="NCBIfam" id="NF041083">
    <property type="entry name" value="thermosome_beta"/>
    <property type="match status" value="1"/>
</dbReference>
<dbReference type="GO" id="GO:0051082">
    <property type="term" value="F:unfolded protein binding"/>
    <property type="evidence" value="ECO:0000318"/>
    <property type="project" value="GO_Central"/>
</dbReference>
<evidence type="ECO:0000256" key="6">
    <source>
        <dbReference type="ARBA" id="ARBA00022840"/>
    </source>
</evidence>
<comment type="subunit">
    <text evidence="9">Heterooligomeric complex that forms two stacked rings.</text>
</comment>
<evidence type="ECO:0000256" key="7">
    <source>
        <dbReference type="ARBA" id="ARBA00023186"/>
    </source>
</evidence>
<dbReference type="InterPro" id="IPR002423">
    <property type="entry name" value="Cpn60/GroEL/TCP-1"/>
</dbReference>
<dbReference type="OMA" id="HRKGNTW"/>
<dbReference type="Gene3D" id="3.50.7.10">
    <property type="entry name" value="GroEL"/>
    <property type="match status" value="1"/>
</dbReference>
<dbReference type="JaponicusDB" id="SJAG_02926">
    <property type="gene designation" value="cct7"/>
</dbReference>